<accession>A0A1H2S1R1</accession>
<dbReference type="GO" id="GO:0009086">
    <property type="term" value="P:methionine biosynthetic process"/>
    <property type="evidence" value="ECO:0007669"/>
    <property type="project" value="UniProtKB-ARBA"/>
</dbReference>
<reference evidence="11" key="1">
    <citation type="submission" date="2016-10" db="EMBL/GenBank/DDBJ databases">
        <authorList>
            <person name="Varghese N."/>
            <person name="Submissions S."/>
        </authorList>
    </citation>
    <scope>NUCLEOTIDE SEQUENCE [LARGE SCALE GENOMIC DNA]</scope>
    <source>
        <strain evidence="11">CGMCC 4.3530</strain>
    </source>
</reference>
<keyword evidence="11" id="KW-1185">Reference proteome</keyword>
<evidence type="ECO:0000313" key="10">
    <source>
        <dbReference type="EMBL" id="SDW25054.1"/>
    </source>
</evidence>
<comment type="catalytic activity">
    <reaction evidence="7">
        <text>L-methionine + H2O = methanethiol + 2-oxobutanoate + NH4(+)</text>
        <dbReference type="Rhea" id="RHEA:23800"/>
        <dbReference type="ChEBI" id="CHEBI:15377"/>
        <dbReference type="ChEBI" id="CHEBI:16007"/>
        <dbReference type="ChEBI" id="CHEBI:16763"/>
        <dbReference type="ChEBI" id="CHEBI:28938"/>
        <dbReference type="ChEBI" id="CHEBI:57844"/>
        <dbReference type="EC" id="4.4.1.11"/>
    </reaction>
    <physiologicalReaction direction="left-to-right" evidence="7">
        <dbReference type="Rhea" id="RHEA:23801"/>
    </physiologicalReaction>
</comment>
<keyword evidence="10" id="KW-0456">Lyase</keyword>
<dbReference type="FunFam" id="3.40.640.10:FF:000046">
    <property type="entry name" value="Cystathionine gamma-lyase"/>
    <property type="match status" value="1"/>
</dbReference>
<feature type="modified residue" description="N6-(pyridoxal phosphate)lysine" evidence="8">
    <location>
        <position position="203"/>
    </location>
</feature>
<evidence type="ECO:0000256" key="9">
    <source>
        <dbReference type="RuleBase" id="RU362118"/>
    </source>
</evidence>
<dbReference type="GO" id="GO:0019343">
    <property type="term" value="P:cysteine biosynthetic process via cystathionine"/>
    <property type="evidence" value="ECO:0007669"/>
    <property type="project" value="TreeGrafter"/>
</dbReference>
<evidence type="ECO:0000256" key="1">
    <source>
        <dbReference type="ARBA" id="ARBA00001933"/>
    </source>
</evidence>
<dbReference type="PANTHER" id="PTHR11808:SF85">
    <property type="entry name" value="CYSTATHIONINE GAMMA-LYASE-RELATED"/>
    <property type="match status" value="1"/>
</dbReference>
<dbReference type="Pfam" id="PF01053">
    <property type="entry name" value="Cys_Met_Meta_PP"/>
    <property type="match status" value="1"/>
</dbReference>
<dbReference type="GO" id="GO:0018826">
    <property type="term" value="F:methionine gamma-lyase activity"/>
    <property type="evidence" value="ECO:0007669"/>
    <property type="project" value="UniProtKB-EC"/>
</dbReference>
<dbReference type="PROSITE" id="PS00868">
    <property type="entry name" value="CYS_MET_METAB_PP"/>
    <property type="match status" value="1"/>
</dbReference>
<keyword evidence="3 8" id="KW-0663">Pyridoxal phosphate</keyword>
<dbReference type="GO" id="GO:0005737">
    <property type="term" value="C:cytoplasm"/>
    <property type="evidence" value="ECO:0007669"/>
    <property type="project" value="TreeGrafter"/>
</dbReference>
<dbReference type="InterPro" id="IPR015424">
    <property type="entry name" value="PyrdxlP-dep_Trfase"/>
</dbReference>
<dbReference type="InterPro" id="IPR015421">
    <property type="entry name" value="PyrdxlP-dep_Trfase_major"/>
</dbReference>
<dbReference type="EMBL" id="FNOK01000002">
    <property type="protein sequence ID" value="SDW25054.1"/>
    <property type="molecule type" value="Genomic_DNA"/>
</dbReference>
<dbReference type="RefSeq" id="WP_093260656.1">
    <property type="nucleotide sequence ID" value="NZ_FNOK01000002.1"/>
</dbReference>
<dbReference type="Gene3D" id="3.40.640.10">
    <property type="entry name" value="Type I PLP-dependent aspartate aminotransferase-like (Major domain)"/>
    <property type="match status" value="1"/>
</dbReference>
<dbReference type="AlphaFoldDB" id="A0A1H2S1R1"/>
<comment type="similarity">
    <text evidence="2 9">Belongs to the trans-sulfuration enzymes family.</text>
</comment>
<gene>
    <name evidence="10" type="ORF">SAMN05216215_100266</name>
</gene>
<organism evidence="10 11">
    <name type="scientific">Saccharopolyspora shandongensis</name>
    <dbReference type="NCBI Taxonomy" id="418495"/>
    <lineage>
        <taxon>Bacteria</taxon>
        <taxon>Bacillati</taxon>
        <taxon>Actinomycetota</taxon>
        <taxon>Actinomycetes</taxon>
        <taxon>Pseudonocardiales</taxon>
        <taxon>Pseudonocardiaceae</taxon>
        <taxon>Saccharopolyspora</taxon>
    </lineage>
</organism>
<proteinExistence type="inferred from homology"/>
<dbReference type="EC" id="4.4.1.2" evidence="4"/>
<comment type="catalytic activity">
    <reaction evidence="6">
        <text>L-homocysteine + H2O = 2-oxobutanoate + hydrogen sulfide + NH4(+) + H(+)</text>
        <dbReference type="Rhea" id="RHEA:14501"/>
        <dbReference type="ChEBI" id="CHEBI:15377"/>
        <dbReference type="ChEBI" id="CHEBI:15378"/>
        <dbReference type="ChEBI" id="CHEBI:16763"/>
        <dbReference type="ChEBI" id="CHEBI:28938"/>
        <dbReference type="ChEBI" id="CHEBI:29919"/>
        <dbReference type="ChEBI" id="CHEBI:58199"/>
        <dbReference type="EC" id="4.4.1.2"/>
    </reaction>
    <physiologicalReaction direction="left-to-right" evidence="6">
        <dbReference type="Rhea" id="RHEA:14502"/>
    </physiologicalReaction>
</comment>
<dbReference type="GO" id="GO:0004123">
    <property type="term" value="F:cystathionine gamma-lyase activity"/>
    <property type="evidence" value="ECO:0007669"/>
    <property type="project" value="TreeGrafter"/>
</dbReference>
<dbReference type="InterPro" id="IPR015422">
    <property type="entry name" value="PyrdxlP-dep_Trfase_small"/>
</dbReference>
<dbReference type="CDD" id="cd00614">
    <property type="entry name" value="CGS_like"/>
    <property type="match status" value="1"/>
</dbReference>
<dbReference type="OrthoDB" id="9805790at2"/>
<dbReference type="SUPFAM" id="SSF53383">
    <property type="entry name" value="PLP-dependent transferases"/>
    <property type="match status" value="1"/>
</dbReference>
<dbReference type="Proteomes" id="UP000199529">
    <property type="component" value="Unassembled WGS sequence"/>
</dbReference>
<evidence type="ECO:0000256" key="6">
    <source>
        <dbReference type="ARBA" id="ARBA00048780"/>
    </source>
</evidence>
<evidence type="ECO:0000256" key="4">
    <source>
        <dbReference type="ARBA" id="ARBA00047175"/>
    </source>
</evidence>
<dbReference type="STRING" id="418495.SAMN05216215_100266"/>
<evidence type="ECO:0000256" key="7">
    <source>
        <dbReference type="ARBA" id="ARBA00052699"/>
    </source>
</evidence>
<evidence type="ECO:0000256" key="8">
    <source>
        <dbReference type="PIRSR" id="PIRSR001434-2"/>
    </source>
</evidence>
<name>A0A1H2S1R1_9PSEU</name>
<dbReference type="GO" id="GO:0019346">
    <property type="term" value="P:transsulfuration"/>
    <property type="evidence" value="ECO:0007669"/>
    <property type="project" value="InterPro"/>
</dbReference>
<evidence type="ECO:0000256" key="5">
    <source>
        <dbReference type="ARBA" id="ARBA00047199"/>
    </source>
</evidence>
<dbReference type="InterPro" id="IPR000277">
    <property type="entry name" value="Cys/Met-Metab_PyrdxlP-dep_enz"/>
</dbReference>
<evidence type="ECO:0000256" key="3">
    <source>
        <dbReference type="ARBA" id="ARBA00022898"/>
    </source>
</evidence>
<dbReference type="FunFam" id="3.90.1150.10:FF:000033">
    <property type="entry name" value="Cystathionine gamma-synthase"/>
    <property type="match status" value="1"/>
</dbReference>
<sequence length="386" mass="40764">MTHLNTRCVHVKTPEVPAGRPLTAPLYQTSGFAFTDPAVFADGMANPDGAPVYSRMGNPTVRALEDTVAELEGGQAGFATGSGMGAINSVLLTLLSSGDHVIAQRSLYGGAFASFENLAHRWGIEVSYVSGPAEARQALRPNTKLLYAETISNPMVEVADLPGMFAVGREAGLINVVDNTFATPLLCRPIEQGADVVVHSTTKYLGGHSDVLGGVAVFADADLHRELWPELVEIGASADPFAAWLTLRGVQTLALRMRQHCESAQFIAERLAEHPAVRAVHYPGLPSHPGHELARKLLTGNGGVLTFDLGSRAAGLAFVQAIRLASLGPSLGGVETLALHPASTSHRQLTDEQLRAVGIGEGVIRVSIGIEDPDDIWADLDQALPA</sequence>
<dbReference type="PANTHER" id="PTHR11808">
    <property type="entry name" value="TRANS-SULFURATION ENZYME FAMILY MEMBER"/>
    <property type="match status" value="1"/>
</dbReference>
<dbReference type="GO" id="GO:0030170">
    <property type="term" value="F:pyridoxal phosphate binding"/>
    <property type="evidence" value="ECO:0007669"/>
    <property type="project" value="InterPro"/>
</dbReference>
<comment type="cofactor">
    <cofactor evidence="1 9">
        <name>pyridoxal 5'-phosphate</name>
        <dbReference type="ChEBI" id="CHEBI:597326"/>
    </cofactor>
</comment>
<evidence type="ECO:0000313" key="11">
    <source>
        <dbReference type="Proteomes" id="UP000199529"/>
    </source>
</evidence>
<dbReference type="Gene3D" id="3.90.1150.10">
    <property type="entry name" value="Aspartate Aminotransferase, domain 1"/>
    <property type="match status" value="1"/>
</dbReference>
<protein>
    <recommendedName>
        <fullName evidence="4">homocysteine desulfhydrase</fullName>
        <ecNumber evidence="4">4.4.1.2</ecNumber>
    </recommendedName>
    <alternativeName>
        <fullName evidence="5">Homocysteine desulfhydrase</fullName>
    </alternativeName>
</protein>
<dbReference type="InterPro" id="IPR054542">
    <property type="entry name" value="Cys_met_metab_PP"/>
</dbReference>
<dbReference type="PIRSF" id="PIRSF001434">
    <property type="entry name" value="CGS"/>
    <property type="match status" value="1"/>
</dbReference>
<evidence type="ECO:0000256" key="2">
    <source>
        <dbReference type="ARBA" id="ARBA00009077"/>
    </source>
</evidence>
<dbReference type="GO" id="GO:0047982">
    <property type="term" value="F:homocysteine desulfhydrase activity"/>
    <property type="evidence" value="ECO:0007669"/>
    <property type="project" value="UniProtKB-EC"/>
</dbReference>